<keyword evidence="1" id="KW-0732">Signal</keyword>
<feature type="signal peptide" evidence="1">
    <location>
        <begin position="1"/>
        <end position="19"/>
    </location>
</feature>
<protein>
    <submittedName>
        <fullName evidence="3">Uncharacterized protein LOC115633910 isoform X2</fullName>
    </submittedName>
</protein>
<dbReference type="GeneID" id="115633910"/>
<evidence type="ECO:0000313" key="2">
    <source>
        <dbReference type="Proteomes" id="UP000504634"/>
    </source>
</evidence>
<dbReference type="AlphaFoldDB" id="A0A6J2UFR7"/>
<sequence length="129" mass="14514">MNFLIVLVLIATFSNIIGGTPTPTIANDELMDGKYLCEGLSALRFYDNTYNNLNNGYVKTEITSTSAFLNEFYNMFLKTLSMFRQSLGRKLTTNRIPEEIAAIFAKRNLDSIAGGHLIKRTQDNKSMTD</sequence>
<gene>
    <name evidence="3" type="primary">LOC115633910</name>
</gene>
<evidence type="ECO:0000256" key="1">
    <source>
        <dbReference type="SAM" id="SignalP"/>
    </source>
</evidence>
<proteinExistence type="predicted"/>
<reference evidence="3" key="1">
    <citation type="submission" date="2025-08" db="UniProtKB">
        <authorList>
            <consortium name="RefSeq"/>
        </authorList>
    </citation>
    <scope>IDENTIFICATION</scope>
    <source>
        <strain evidence="3">11010-0011.00</strain>
        <tissue evidence="3">Whole body</tissue>
    </source>
</reference>
<dbReference type="RefSeq" id="XP_030387279.1">
    <property type="nucleotide sequence ID" value="XM_030531419.1"/>
</dbReference>
<keyword evidence="2" id="KW-1185">Reference proteome</keyword>
<name>A0A6J2UFR7_DROLE</name>
<feature type="chain" id="PRO_5027069451" evidence="1">
    <location>
        <begin position="20"/>
        <end position="129"/>
    </location>
</feature>
<evidence type="ECO:0000313" key="3">
    <source>
        <dbReference type="RefSeq" id="XP_030387279.1"/>
    </source>
</evidence>
<organism evidence="2 3">
    <name type="scientific">Drosophila lebanonensis</name>
    <name type="common">Fruit fly</name>
    <name type="synonym">Scaptodrosophila lebanonensis</name>
    <dbReference type="NCBI Taxonomy" id="7225"/>
    <lineage>
        <taxon>Eukaryota</taxon>
        <taxon>Metazoa</taxon>
        <taxon>Ecdysozoa</taxon>
        <taxon>Arthropoda</taxon>
        <taxon>Hexapoda</taxon>
        <taxon>Insecta</taxon>
        <taxon>Pterygota</taxon>
        <taxon>Neoptera</taxon>
        <taxon>Endopterygota</taxon>
        <taxon>Diptera</taxon>
        <taxon>Brachycera</taxon>
        <taxon>Muscomorpha</taxon>
        <taxon>Ephydroidea</taxon>
        <taxon>Drosophilidae</taxon>
        <taxon>Scaptodrosophila</taxon>
    </lineage>
</organism>
<dbReference type="Proteomes" id="UP000504634">
    <property type="component" value="Unplaced"/>
</dbReference>
<accession>A0A6J2UFR7</accession>